<dbReference type="RefSeq" id="WP_005299326.1">
    <property type="nucleotide sequence ID" value="NZ_PYOG01000022.1"/>
</dbReference>
<protein>
    <submittedName>
        <fullName evidence="1">Uncharacterized protein</fullName>
    </submittedName>
</protein>
<evidence type="ECO:0000313" key="2">
    <source>
        <dbReference type="Proteomes" id="UP000251647"/>
    </source>
</evidence>
<reference evidence="1 2" key="1">
    <citation type="submission" date="2018-06" db="EMBL/GenBank/DDBJ databases">
        <authorList>
            <consortium name="Pathogen Informatics"/>
            <person name="Doyle S."/>
        </authorList>
    </citation>
    <scope>NUCLEOTIDE SEQUENCE [LARGE SCALE GENOMIC DNA]</scope>
    <source>
        <strain evidence="1 2">NCTC11647</strain>
    </source>
</reference>
<dbReference type="Proteomes" id="UP000251647">
    <property type="component" value="Unassembled WGS sequence"/>
</dbReference>
<gene>
    <name evidence="1" type="ORF">NCTC11647_01346</name>
</gene>
<proteinExistence type="predicted"/>
<accession>A0A2T3QGU1</accession>
<sequence length="68" mass="7468">MSNNTQPKATNFIEQGMKEAIKNYLDGAEDTNKSFAKVAGSELKKGNGATMAQYNSNKRNIDKAKNEL</sequence>
<dbReference type="EMBL" id="UATL01000001">
    <property type="protein sequence ID" value="SPY28257.1"/>
    <property type="molecule type" value="Genomic_DNA"/>
</dbReference>
<name>A0A2T3QGU1_PHODM</name>
<evidence type="ECO:0000313" key="1">
    <source>
        <dbReference type="EMBL" id="SPY28257.1"/>
    </source>
</evidence>
<dbReference type="AlphaFoldDB" id="A0A2T3QGU1"/>
<organism evidence="1 2">
    <name type="scientific">Photobacterium damselae</name>
    <dbReference type="NCBI Taxonomy" id="38293"/>
    <lineage>
        <taxon>Bacteria</taxon>
        <taxon>Pseudomonadati</taxon>
        <taxon>Pseudomonadota</taxon>
        <taxon>Gammaproteobacteria</taxon>
        <taxon>Vibrionales</taxon>
        <taxon>Vibrionaceae</taxon>
        <taxon>Photobacterium</taxon>
    </lineage>
</organism>